<name>A0A4Q7NM47_9BURK</name>
<dbReference type="EMBL" id="SGXC01000001">
    <property type="protein sequence ID" value="RZS85946.1"/>
    <property type="molecule type" value="Genomic_DNA"/>
</dbReference>
<accession>A0A4Q7NM47</accession>
<proteinExistence type="predicted"/>
<dbReference type="InterPro" id="IPR014056">
    <property type="entry name" value="TypeIITA-like_toxin_pred"/>
</dbReference>
<keyword evidence="2" id="KW-1185">Reference proteome</keyword>
<comment type="caution">
    <text evidence="1">The sequence shown here is derived from an EMBL/GenBank/DDBJ whole genome shotgun (WGS) entry which is preliminary data.</text>
</comment>
<dbReference type="AlphaFoldDB" id="A0A4Q7NM47"/>
<dbReference type="Proteomes" id="UP000292445">
    <property type="component" value="Unassembled WGS sequence"/>
</dbReference>
<sequence length="102" mass="11349">MNAILATKAFEKWLHGLKDLRARARIIARIQGARTGNFGNHRALGRGVMEMKIDVGPGYRIYYARQGAVVYLLLCGGDKSTQANDIKTAHRVWAAKEVDHEA</sequence>
<dbReference type="NCBIfam" id="TIGR02683">
    <property type="entry name" value="upstrm_HI1419"/>
    <property type="match status" value="1"/>
</dbReference>
<evidence type="ECO:0000313" key="1">
    <source>
        <dbReference type="EMBL" id="RZS85946.1"/>
    </source>
</evidence>
<dbReference type="OrthoDB" id="9800258at2"/>
<dbReference type="RefSeq" id="WP_130357081.1">
    <property type="nucleotide sequence ID" value="NZ_SGXC01000001.1"/>
</dbReference>
<evidence type="ECO:0000313" key="2">
    <source>
        <dbReference type="Proteomes" id="UP000292445"/>
    </source>
</evidence>
<reference evidence="1 2" key="1">
    <citation type="submission" date="2019-02" db="EMBL/GenBank/DDBJ databases">
        <title>Genomic Encyclopedia of Type Strains, Phase IV (KMG-IV): sequencing the most valuable type-strain genomes for metagenomic binning, comparative biology and taxonomic classification.</title>
        <authorList>
            <person name="Goeker M."/>
        </authorList>
    </citation>
    <scope>NUCLEOTIDE SEQUENCE [LARGE SCALE GENOMIC DNA]</scope>
    <source>
        <strain evidence="1 2">K24</strain>
    </source>
</reference>
<gene>
    <name evidence="1" type="ORF">EV675_1976</name>
</gene>
<protein>
    <submittedName>
        <fullName evidence="1">Putative addiction module killer protein</fullName>
    </submittedName>
</protein>
<dbReference type="PANTHER" id="PTHR41791:SF1">
    <property type="entry name" value="SSL7039 PROTEIN"/>
    <property type="match status" value="1"/>
</dbReference>
<dbReference type="PIRSF" id="PIRSF028744">
    <property type="entry name" value="Addict_mod_HI1419"/>
    <property type="match status" value="1"/>
</dbReference>
<dbReference type="PANTHER" id="PTHR41791">
    <property type="entry name" value="SSL7039 PROTEIN"/>
    <property type="match status" value="1"/>
</dbReference>
<organism evidence="1 2">
    <name type="scientific">Pigmentiphaga kullae</name>
    <dbReference type="NCBI Taxonomy" id="151784"/>
    <lineage>
        <taxon>Bacteria</taxon>
        <taxon>Pseudomonadati</taxon>
        <taxon>Pseudomonadota</taxon>
        <taxon>Betaproteobacteria</taxon>
        <taxon>Burkholderiales</taxon>
        <taxon>Alcaligenaceae</taxon>
        <taxon>Pigmentiphaga</taxon>
    </lineage>
</organism>